<keyword evidence="2" id="KW-0843">Virulence</keyword>
<dbReference type="SUPFAM" id="SSF49899">
    <property type="entry name" value="Concanavalin A-like lectins/glucanases"/>
    <property type="match status" value="2"/>
</dbReference>
<keyword evidence="5" id="KW-1185">Reference proteome</keyword>
<keyword evidence="1" id="KW-0378">Hydrolase</keyword>
<evidence type="ECO:0008006" key="6">
    <source>
        <dbReference type="Google" id="ProtNLM"/>
    </source>
</evidence>
<comment type="caution">
    <text evidence="4">The sequence shown here is derived from an EMBL/GenBank/DDBJ whole genome shotgun (WGS) entry which is preliminary data.</text>
</comment>
<feature type="signal peptide" evidence="3">
    <location>
        <begin position="1"/>
        <end position="30"/>
    </location>
</feature>
<proteinExistence type="predicted"/>
<dbReference type="Gene3D" id="2.130.10.10">
    <property type="entry name" value="YVTN repeat-like/Quinoprotein amine dehydrogenase"/>
    <property type="match status" value="2"/>
</dbReference>
<dbReference type="InterPro" id="IPR013320">
    <property type="entry name" value="ConA-like_dom_sf"/>
</dbReference>
<feature type="chain" id="PRO_5038919419" description="Phosphoesterase" evidence="3">
    <location>
        <begin position="31"/>
        <end position="1360"/>
    </location>
</feature>
<dbReference type="NCBIfam" id="TIGR02276">
    <property type="entry name" value="beta_rpt_yvtn"/>
    <property type="match status" value="1"/>
</dbReference>
<accession>A0A8J3QV85</accession>
<dbReference type="InterPro" id="IPR007312">
    <property type="entry name" value="Phosphoesterase"/>
</dbReference>
<evidence type="ECO:0000313" key="4">
    <source>
        <dbReference type="EMBL" id="GIH15441.1"/>
    </source>
</evidence>
<evidence type="ECO:0000256" key="3">
    <source>
        <dbReference type="SAM" id="SignalP"/>
    </source>
</evidence>
<protein>
    <recommendedName>
        <fullName evidence="6">Phosphoesterase</fullName>
    </recommendedName>
</protein>
<dbReference type="PANTHER" id="PTHR47197">
    <property type="entry name" value="PROTEIN NIRF"/>
    <property type="match status" value="1"/>
</dbReference>
<sequence>MLIPSKTRRRRWAVVSAGAVALALFGGATAAAAHGVIPLNPFGSNVVGRQQADGRILLPDNHWISPYGTRAVTFSAQTIGTAISPDGTKIASQTGGDNAGTPQLSISDAATGTVLQTFGGTGDAAPVYSPDGTALYAATSTSVLKYVVGADGKVVNPSSPLKIALPSGALPYGLGISADGKTLYAAESGINKLGIIDTATGSVTGQVAVGNAPAGVAVVGNQVFVSNRGGRPAVAGDTTNVSDGTNIVSDPVTGASATGTVSVVNPTAKTQVTAQTAPDTSATAPDIIDVDFADGTPAEHAQNLPGTTYGAPSIAKDAELGQNVATFNGTTDAYTYPFGDQWSKVAKGFTIECKFRWNGAAVDNNGHGVCEDLNSGGIGVDILNGEPMTYAHIGGAYKEIFDPHPVVSGTWYDVITTWDGSTLREYVNGTQVATMAASGALGLPTPDTSWHWTIGANAAPTPAGIEAPARVSVASSKVWSKALAGGPSVPVTVPTTPDTSAKTPDVLSVDFADGTSVDHAQNLPATTYGTPSIARDAGLGQNVATFNGTTDAYTYPFADQWTKIGKGFTIECKFRWNDPAGPATADHGVCSDTNSGGIGVHVVNGEPMTYAFIGGAYKTIYDPNPVVPGTWYDVVTTWDGTTLDEYVNGTLVASQAASGAMGLPKPDATAYHFTIGADASAGGIEMISPVSIATSKIWSTALPSAGTTPVYDIGNQTAMINVGLQPAAMTVHKGAVFVANTNADTVSIIDAASHKVTQTFAVQPLHGATVGAGPNSIAFADDSHLLVSVGRDNAIAVFNYTDERQPVGYKGLIPTDWYPNQVSYDAKLGKVIVSNQQGIGTNGYQQSYKYQGTLTSFKMPADKDLNTTTQTVFHDNAWDVAKPTGSGNAPHGQKPAIPVQLGQPSAIKHVFLIIKENRTYDQILGDIGKGNSSTAYLNYGASVTPNQHSLANTFTLFDNFYDSGMLSADGHQWLVQGNNNDYQAQNAASVWARSYPYPGGDALSYQSDGFIWDTVQKAGGTVANYGEFEAATTGKQGSWQQYYADSQIMEGKAQGPLPIAQNSAQWVSDVPGLNTISNHDYPHFDPSIPDQYRTDIWEQDFKKAEQTGVLPSLTTMELGVDHTGGAPTGTAQVADNDLAVGRIISDISNSQFWKDSAVFVVEDDTQAGNDHVDGHRGPLFIASPYANRGVVNSEYYSQVNVVKTIEQILGAQPMNQMDQAAIPMYDAFTNTPDLTPYNVLPNQIPLTQGVSNLIPLTPTSSTASNPSAAAAVTATNGPAAPAVPGAEQAVANQWTTWYQIEATPKLTGANAAPDATNPAQLNRYDWYTATNWSKPYPGDAKILAPNQVPGRNLPSNLLGD</sequence>
<name>A0A8J3QV85_9ACTN</name>
<dbReference type="Proteomes" id="UP000642748">
    <property type="component" value="Unassembled WGS sequence"/>
</dbReference>
<evidence type="ECO:0000256" key="2">
    <source>
        <dbReference type="ARBA" id="ARBA00023026"/>
    </source>
</evidence>
<dbReference type="PANTHER" id="PTHR47197:SF3">
    <property type="entry name" value="DIHYDRO-HEME D1 DEHYDROGENASE"/>
    <property type="match status" value="1"/>
</dbReference>
<dbReference type="InterPro" id="IPR051200">
    <property type="entry name" value="Host-pathogen_enzymatic-act"/>
</dbReference>
<dbReference type="RefSeq" id="WP_203919073.1">
    <property type="nucleotide sequence ID" value="NZ_BONZ01000034.1"/>
</dbReference>
<dbReference type="Pfam" id="PF04185">
    <property type="entry name" value="Phosphoesterase"/>
    <property type="match status" value="1"/>
</dbReference>
<dbReference type="EMBL" id="BONZ01000034">
    <property type="protein sequence ID" value="GIH15441.1"/>
    <property type="molecule type" value="Genomic_DNA"/>
</dbReference>
<dbReference type="Gene3D" id="3.40.720.10">
    <property type="entry name" value="Alkaline Phosphatase, subunit A"/>
    <property type="match status" value="1"/>
</dbReference>
<dbReference type="GO" id="GO:0016788">
    <property type="term" value="F:hydrolase activity, acting on ester bonds"/>
    <property type="evidence" value="ECO:0007669"/>
    <property type="project" value="InterPro"/>
</dbReference>
<dbReference type="SUPFAM" id="SSF51004">
    <property type="entry name" value="C-terminal (heme d1) domain of cytochrome cd1-nitrite reductase"/>
    <property type="match status" value="2"/>
</dbReference>
<dbReference type="InterPro" id="IPR015943">
    <property type="entry name" value="WD40/YVTN_repeat-like_dom_sf"/>
</dbReference>
<keyword evidence="3" id="KW-0732">Signal</keyword>
<dbReference type="InterPro" id="IPR011964">
    <property type="entry name" value="YVTN_b-propeller_repeat"/>
</dbReference>
<evidence type="ECO:0000313" key="5">
    <source>
        <dbReference type="Proteomes" id="UP000642748"/>
    </source>
</evidence>
<dbReference type="InterPro" id="IPR017850">
    <property type="entry name" value="Alkaline_phosphatase_core_sf"/>
</dbReference>
<evidence type="ECO:0000256" key="1">
    <source>
        <dbReference type="ARBA" id="ARBA00022801"/>
    </source>
</evidence>
<dbReference type="InterPro" id="IPR011048">
    <property type="entry name" value="Haem_d1_sf"/>
</dbReference>
<organism evidence="4 5">
    <name type="scientific">Rugosimonospora africana</name>
    <dbReference type="NCBI Taxonomy" id="556532"/>
    <lineage>
        <taxon>Bacteria</taxon>
        <taxon>Bacillati</taxon>
        <taxon>Actinomycetota</taxon>
        <taxon>Actinomycetes</taxon>
        <taxon>Micromonosporales</taxon>
        <taxon>Micromonosporaceae</taxon>
        <taxon>Rugosimonospora</taxon>
    </lineage>
</organism>
<reference evidence="4" key="1">
    <citation type="submission" date="2021-01" db="EMBL/GenBank/DDBJ databases">
        <title>Whole genome shotgun sequence of Rugosimonospora africana NBRC 104875.</title>
        <authorList>
            <person name="Komaki H."/>
            <person name="Tamura T."/>
        </authorList>
    </citation>
    <scope>NUCLEOTIDE SEQUENCE</scope>
    <source>
        <strain evidence="4">NBRC 104875</strain>
    </source>
</reference>
<gene>
    <name evidence="4" type="ORF">Raf01_36130</name>
</gene>
<dbReference type="Pfam" id="PF13385">
    <property type="entry name" value="Laminin_G_3"/>
    <property type="match status" value="2"/>
</dbReference>
<dbReference type="Gene3D" id="2.60.120.200">
    <property type="match status" value="2"/>
</dbReference>
<dbReference type="SUPFAM" id="SSF53649">
    <property type="entry name" value="Alkaline phosphatase-like"/>
    <property type="match status" value="1"/>
</dbReference>